<dbReference type="PANTHER" id="PTHR44157:SF2">
    <property type="entry name" value="DNAJ (HSP40) HOMOLOG, SUBFAMILY C, MEMBER 11"/>
    <property type="match status" value="1"/>
</dbReference>
<keyword evidence="1" id="KW-0143">Chaperone</keyword>
<dbReference type="GO" id="GO:0042407">
    <property type="term" value="P:cristae formation"/>
    <property type="evidence" value="ECO:0007669"/>
    <property type="project" value="TreeGrafter"/>
</dbReference>
<dbReference type="InterPro" id="IPR001623">
    <property type="entry name" value="DnaJ_domain"/>
</dbReference>
<keyword evidence="4" id="KW-1185">Reference proteome</keyword>
<dbReference type="Ensembl" id="ENSENLT00000033483.1">
    <property type="protein sequence ID" value="ENSENLP00000032560.1"/>
    <property type="gene ID" value="ENSENLG00000014364.1"/>
</dbReference>
<evidence type="ECO:0000313" key="4">
    <source>
        <dbReference type="Proteomes" id="UP000472264"/>
    </source>
</evidence>
<reference evidence="3" key="3">
    <citation type="submission" date="2025-09" db="UniProtKB">
        <authorList>
            <consortium name="Ensembl"/>
        </authorList>
    </citation>
    <scope>IDENTIFICATION</scope>
</reference>
<reference evidence="3" key="2">
    <citation type="submission" date="2025-08" db="UniProtKB">
        <authorList>
            <consortium name="Ensembl"/>
        </authorList>
    </citation>
    <scope>IDENTIFICATION</scope>
</reference>
<dbReference type="PANTHER" id="PTHR44157">
    <property type="entry name" value="DNAJ HOMOLOG SUBFAMILY C MEMBER 11"/>
    <property type="match status" value="1"/>
</dbReference>
<evidence type="ECO:0000259" key="2">
    <source>
        <dbReference type="PROSITE" id="PS50076"/>
    </source>
</evidence>
<dbReference type="PRINTS" id="PR00625">
    <property type="entry name" value="JDOMAIN"/>
</dbReference>
<dbReference type="InterPro" id="IPR024586">
    <property type="entry name" value="DnaJ-like_C11_C"/>
</dbReference>
<dbReference type="InterPro" id="IPR052243">
    <property type="entry name" value="Mito_inner_membrane_organizer"/>
</dbReference>
<proteinExistence type="predicted"/>
<dbReference type="InterPro" id="IPR036869">
    <property type="entry name" value="J_dom_sf"/>
</dbReference>
<dbReference type="Gene3D" id="1.10.287.110">
    <property type="entry name" value="DnaJ domain"/>
    <property type="match status" value="1"/>
</dbReference>
<dbReference type="Pfam" id="PF11875">
    <property type="entry name" value="DnaJ-like_C11_C"/>
    <property type="match status" value="1"/>
</dbReference>
<dbReference type="Pfam" id="PF00226">
    <property type="entry name" value="DnaJ"/>
    <property type="match status" value="1"/>
</dbReference>
<reference evidence="3" key="1">
    <citation type="submission" date="2021-04" db="EMBL/GenBank/DDBJ databases">
        <authorList>
            <consortium name="Wellcome Sanger Institute Data Sharing"/>
        </authorList>
    </citation>
    <scope>NUCLEOTIDE SEQUENCE [LARGE SCALE GENOMIC DNA]</scope>
</reference>
<dbReference type="GO" id="GO:0005739">
    <property type="term" value="C:mitochondrion"/>
    <property type="evidence" value="ECO:0007669"/>
    <property type="project" value="GOC"/>
</dbReference>
<dbReference type="AlphaFoldDB" id="A0A665VLD0"/>
<name>A0A665VLD0_ECHNA</name>
<organism evidence="3 4">
    <name type="scientific">Echeneis naucrates</name>
    <name type="common">Live sharksucker</name>
    <dbReference type="NCBI Taxonomy" id="173247"/>
    <lineage>
        <taxon>Eukaryota</taxon>
        <taxon>Metazoa</taxon>
        <taxon>Chordata</taxon>
        <taxon>Craniata</taxon>
        <taxon>Vertebrata</taxon>
        <taxon>Euteleostomi</taxon>
        <taxon>Actinopterygii</taxon>
        <taxon>Neopterygii</taxon>
        <taxon>Teleostei</taxon>
        <taxon>Neoteleostei</taxon>
        <taxon>Acanthomorphata</taxon>
        <taxon>Carangaria</taxon>
        <taxon>Carangiformes</taxon>
        <taxon>Echeneidae</taxon>
        <taxon>Echeneis</taxon>
    </lineage>
</organism>
<evidence type="ECO:0000256" key="1">
    <source>
        <dbReference type="ARBA" id="ARBA00023186"/>
    </source>
</evidence>
<dbReference type="CDD" id="cd06257">
    <property type="entry name" value="DnaJ"/>
    <property type="match status" value="1"/>
</dbReference>
<dbReference type="InterPro" id="IPR018253">
    <property type="entry name" value="DnaJ_domain_CS"/>
</dbReference>
<evidence type="ECO:0000313" key="3">
    <source>
        <dbReference type="Ensembl" id="ENSENLP00000032560.1"/>
    </source>
</evidence>
<dbReference type="SUPFAM" id="SSF46565">
    <property type="entry name" value="Chaperone J-domain"/>
    <property type="match status" value="1"/>
</dbReference>
<gene>
    <name evidence="3" type="primary">dnajc11a</name>
</gene>
<accession>A0A665VLD0</accession>
<sequence length="354" mass="40072">MLYHPDKHRDPELKRQAEQLFNLVHEAYEVLSDPQSRAIYDIYGKRGLDVEGWEVVERKRTPAEIREEYERLQREREERRLQQRTNPKGTISVGIDATDLFDRYEEDYEDVVGGGAPHVEINKMHISQSIEAPLTTKDTAILSGSLSTHNGNGGGTINLALRRVTSAKVGPLVFYLAIQQLIIRPYVRAQKEQDLEKQRESSASNIAKKKQEAEAAVLLMQESVRRIIEAEESRMGLIILNAWYGKFVTDNSRKHERAKVIDVTVPLQCLVKDSKLILTEAIKSGLPGFYDPCVGEEKSLKVLYQFRGVMHQVLSGDTEPLRIPKQCKFLGLLHGTGTACVFTLVRSLVFTASK</sequence>
<protein>
    <recommendedName>
        <fullName evidence="2">J domain-containing protein</fullName>
    </recommendedName>
</protein>
<dbReference type="Proteomes" id="UP000472264">
    <property type="component" value="Chromosome 7"/>
</dbReference>
<feature type="domain" description="J" evidence="2">
    <location>
        <begin position="1"/>
        <end position="44"/>
    </location>
</feature>
<dbReference type="PROSITE" id="PS00636">
    <property type="entry name" value="DNAJ_1"/>
    <property type="match status" value="1"/>
</dbReference>
<dbReference type="PROSITE" id="PS50076">
    <property type="entry name" value="DNAJ_2"/>
    <property type="match status" value="1"/>
</dbReference>